<dbReference type="EMBL" id="HG992977">
    <property type="protein sequence ID" value="CAE7002955.1"/>
    <property type="molecule type" value="Genomic_DNA"/>
</dbReference>
<accession>A0A6S6V8G2</accession>
<dbReference type="AlphaFoldDB" id="A0A6S6V8G2"/>
<keyword evidence="5" id="KW-0539">Nucleus</keyword>
<evidence type="ECO:0000313" key="6">
    <source>
        <dbReference type="EMBL" id="CAE7002955.1"/>
    </source>
</evidence>
<proteinExistence type="predicted"/>
<reference evidence="6" key="1">
    <citation type="submission" date="2021-02" db="EMBL/GenBank/DDBJ databases">
        <authorList>
            <person name="Syme A R."/>
            <person name="Syme A R."/>
            <person name="Moolhuijzen P."/>
        </authorList>
    </citation>
    <scope>NUCLEOTIDE SEQUENCE</scope>
    <source>
        <strain evidence="6">W1-1</strain>
    </source>
</reference>
<protein>
    <submittedName>
        <fullName evidence="6">Uncharacterized protein</fullName>
    </submittedName>
</protein>
<evidence type="ECO:0000313" key="7">
    <source>
        <dbReference type="Proteomes" id="UP000472372"/>
    </source>
</evidence>
<keyword evidence="2" id="KW-0479">Metal-binding</keyword>
<evidence type="ECO:0000256" key="1">
    <source>
        <dbReference type="ARBA" id="ARBA00004123"/>
    </source>
</evidence>
<evidence type="ECO:0000256" key="2">
    <source>
        <dbReference type="ARBA" id="ARBA00022723"/>
    </source>
</evidence>
<gene>
    <name evidence="6" type="ORF">PTTW11_01468</name>
</gene>
<dbReference type="PANTHER" id="PTHR46481">
    <property type="entry name" value="ZINC FINGER BED DOMAIN-CONTAINING PROTEIN 4"/>
    <property type="match status" value="1"/>
</dbReference>
<dbReference type="GO" id="GO:0008270">
    <property type="term" value="F:zinc ion binding"/>
    <property type="evidence" value="ECO:0007669"/>
    <property type="project" value="UniProtKB-KW"/>
</dbReference>
<dbReference type="GO" id="GO:0005634">
    <property type="term" value="C:nucleus"/>
    <property type="evidence" value="ECO:0007669"/>
    <property type="project" value="UniProtKB-SubCell"/>
</dbReference>
<dbReference type="PANTHER" id="PTHR46481:SF10">
    <property type="entry name" value="ZINC FINGER BED DOMAIN-CONTAINING PROTEIN 39"/>
    <property type="match status" value="1"/>
</dbReference>
<keyword evidence="3" id="KW-0863">Zinc-finger</keyword>
<dbReference type="InterPro" id="IPR052035">
    <property type="entry name" value="ZnF_BED_domain_contain"/>
</dbReference>
<sequence length="383" mass="43492">MINFANLEAEAALWVSPRSVATYAMRLFRCIQPHVVQALSTAISKIHISFDGWTTEGGKRGFFRVVAHFADASRVIQDLPINLPQLAGAHTGEAIAETIIKTLEAYSITREKLGYFVLDSAANNNTAIAAVARAYDFDAAHRRLRCGPHTLNLVGQAIIFGADKEAYDNVAEQLNTEEVCMQEWRKQGPLGVLVDVINYIKTPQQYELFREFQRAANAELPAGERLKVLEPVKPVVTRWNSYYAAFQRATQLQAAYNSYAEHHINRVTLDDRRAIQHNSKRPDALSWMRSTERLEGRGKAGNFGAIYEIIPVFEYVLSALEARARPYEQVDFNYTDAPEDHLHINLRAAWSKANDYYNKLDDSPVYYAAVCLYLYYKYYCENS</sequence>
<comment type="subcellular location">
    <subcellularLocation>
        <location evidence="1">Nucleus</location>
    </subcellularLocation>
</comment>
<evidence type="ECO:0000256" key="4">
    <source>
        <dbReference type="ARBA" id="ARBA00022833"/>
    </source>
</evidence>
<evidence type="ECO:0000256" key="5">
    <source>
        <dbReference type="ARBA" id="ARBA00023242"/>
    </source>
</evidence>
<dbReference type="InterPro" id="IPR012337">
    <property type="entry name" value="RNaseH-like_sf"/>
</dbReference>
<dbReference type="Proteomes" id="UP000472372">
    <property type="component" value="Chromosome 1"/>
</dbReference>
<keyword evidence="4" id="KW-0862">Zinc</keyword>
<organism evidence="6 7">
    <name type="scientific">Pyrenophora teres f. teres</name>
    <dbReference type="NCBI Taxonomy" id="97479"/>
    <lineage>
        <taxon>Eukaryota</taxon>
        <taxon>Fungi</taxon>
        <taxon>Dikarya</taxon>
        <taxon>Ascomycota</taxon>
        <taxon>Pezizomycotina</taxon>
        <taxon>Dothideomycetes</taxon>
        <taxon>Pleosporomycetidae</taxon>
        <taxon>Pleosporales</taxon>
        <taxon>Pleosporineae</taxon>
        <taxon>Pleosporaceae</taxon>
        <taxon>Pyrenophora</taxon>
    </lineage>
</organism>
<evidence type="ECO:0000256" key="3">
    <source>
        <dbReference type="ARBA" id="ARBA00022771"/>
    </source>
</evidence>
<name>A0A6S6V8G2_9PLEO</name>
<dbReference type="SUPFAM" id="SSF53098">
    <property type="entry name" value="Ribonuclease H-like"/>
    <property type="match status" value="1"/>
</dbReference>